<dbReference type="RefSeq" id="XP_045573777.1">
    <property type="nucleotide sequence ID" value="XM_045717821.1"/>
</dbReference>
<keyword evidence="10" id="KW-0732">Signal</keyword>
<dbReference type="PRINTS" id="PR00205">
    <property type="entry name" value="CADHERIN"/>
</dbReference>
<feature type="domain" description="Cadherin" evidence="11">
    <location>
        <begin position="25"/>
        <end position="126"/>
    </location>
</feature>
<keyword evidence="12" id="KW-1185">Reference proteome</keyword>
<evidence type="ECO:0000256" key="7">
    <source>
        <dbReference type="PROSITE-ProRule" id="PRU00043"/>
    </source>
</evidence>
<dbReference type="PROSITE" id="PS50268">
    <property type="entry name" value="CADHERIN_2"/>
    <property type="match status" value="9"/>
</dbReference>
<feature type="domain" description="Cadherin" evidence="11">
    <location>
        <begin position="244"/>
        <end position="354"/>
    </location>
</feature>
<keyword evidence="4 7" id="KW-0106">Calcium</keyword>
<keyword evidence="5 9" id="KW-1133">Transmembrane helix</keyword>
<dbReference type="Gene3D" id="2.60.40.60">
    <property type="entry name" value="Cadherins"/>
    <property type="match status" value="9"/>
</dbReference>
<gene>
    <name evidence="13 14" type="primary">cdhr2</name>
</gene>
<evidence type="ECO:0000313" key="13">
    <source>
        <dbReference type="RefSeq" id="XP_045573777.1"/>
    </source>
</evidence>
<feature type="domain" description="Cadherin" evidence="11">
    <location>
        <begin position="364"/>
        <end position="478"/>
    </location>
</feature>
<evidence type="ECO:0000256" key="5">
    <source>
        <dbReference type="ARBA" id="ARBA00022989"/>
    </source>
</evidence>
<feature type="transmembrane region" description="Helical" evidence="9">
    <location>
        <begin position="1146"/>
        <end position="1170"/>
    </location>
</feature>
<evidence type="ECO:0000256" key="2">
    <source>
        <dbReference type="ARBA" id="ARBA00022692"/>
    </source>
</evidence>
<proteinExistence type="predicted"/>
<evidence type="ECO:0000256" key="3">
    <source>
        <dbReference type="ARBA" id="ARBA00022737"/>
    </source>
</evidence>
<feature type="domain" description="Cadherin" evidence="11">
    <location>
        <begin position="595"/>
        <end position="690"/>
    </location>
</feature>
<protein>
    <submittedName>
        <fullName evidence="13 14">Cadherin-related family member 2</fullName>
    </submittedName>
</protein>
<dbReference type="SUPFAM" id="SSF49313">
    <property type="entry name" value="Cadherin-like"/>
    <property type="match status" value="9"/>
</dbReference>
<dbReference type="InterPro" id="IPR015919">
    <property type="entry name" value="Cadherin-like_sf"/>
</dbReference>
<feature type="chain" id="PRO_5045024393" evidence="10">
    <location>
        <begin position="20"/>
        <end position="1312"/>
    </location>
</feature>
<dbReference type="Proteomes" id="UP001652741">
    <property type="component" value="Chromosome ssa05"/>
</dbReference>
<evidence type="ECO:0000256" key="1">
    <source>
        <dbReference type="ARBA" id="ARBA00004370"/>
    </source>
</evidence>
<keyword evidence="2 9" id="KW-0812">Transmembrane</keyword>
<name>A0ABM3ERU8_SALSA</name>
<feature type="domain" description="Cadherin" evidence="11">
    <location>
        <begin position="802"/>
        <end position="921"/>
    </location>
</feature>
<dbReference type="CDD" id="cd11304">
    <property type="entry name" value="Cadherin_repeat"/>
    <property type="match status" value="8"/>
</dbReference>
<dbReference type="SMART" id="SM00112">
    <property type="entry name" value="CA"/>
    <property type="match status" value="9"/>
</dbReference>
<evidence type="ECO:0000256" key="6">
    <source>
        <dbReference type="ARBA" id="ARBA00023136"/>
    </source>
</evidence>
<sequence>MEGSLLLLCLVSLFAGAQSQNQIPSITTSYAQIKEDTPINEFAFQIETFDPDPVPDPLTYMITGPKAIYFNCDANTGSVTIRTPLERDDDDKGVFSIGVVVSDADYTVAKDIQIIVIDANDNQPIFENTPYNVNVEENTPLDTVLFQVYAKDVDAGLAAVVKYSIDEASPSNGLNHFAINENNGDVKLIQKLNFTSLSTFYRLKITATDGGGPVYNEPLPVHQMSHTFAFITVVDVPDMDPRFLSTPYATTVTEHSSVGLFVFKVTAIDQDTGINDDITYSIDGTNDLFDITAIDGIISVKSDIDREALSDINYVVTLIVTATEVHPSVLGSQAHTSTEVRITIGDINDNKPKFYDCGVEPCVEASSFTANIFEHSSMGVPVNDLNIKAKDLDQGDRGKFELSLAGPDKDAFSVSPQIAYSESPVQIMVKNSQAVDYETKTSMVVQIIAKDPSNSADCCSTATVTIQIKDINDNSPTFPKEVYNLKVDEHSPNGTTVDTITATDPDTMDVGIIRYRLLPDSILKYFDVNAMTGRIFVTNSKLIDREVTSLYSPTLQARDQANNTGNAVLEITLTDVNDQTPQFNRESYIDYVKEGSNLRIQVQATDRDEPPNSEIVYGIVSSDYSAKFTIDPTTGWLENKGPLDREAMQAKDNGQVQLNVTATDKGSPPLSTWVPVIINVEDINDNTPKFRKASYKFSVEEGKKAEFVGSVQAVDLDQTIDHNRISFSIISGSFGQFIIRTFNDEPDGYIGNITVDPDIELDYESSFNTFSLDVEAMDLGSRKDTVKVEVIVVDVNDERPEFKPVAPLYIKENTTITGVVGSFNGVDLDKNHSLVYQLVSTKCRCNGSLTLGPCPEDWFNLEPTGKIMLNEEFVIDFEKCDLVELEAQVVDEFTQKGENNSATPGLIVINIDDINDNAPAFDTTDSLYVVVSETASVGSVIASVTATDRDSGKNRQMTFSIASIQFRDDVNNKTTDLGSRVFRVVTTQEDDKYVGNIQNVEVLNINVKGKYLVTVGAANTEEPKLFSETKLEIFTVDKSLKVELLFSKTVGEVQAAQSQIVLLLTAATQTKVEVVKIRADSGSTEIRAAGDTVMEVYFVNANGTALDSDTAETILSNSAERYKLQIDFGLKDIGGTVVTEKQVNPVMFALLGLVAGLIIVLAVMTTSLVCTRRSYRTKLKAAKAMNSAAMVVTGRDQKNGPVVPGTNKYTMEGANPVLNLNIDTATDLGFDEEGSNADRVSLNSLDYNIDMVMSDKDTMPMMMIQEEDEDDGGTDNHYIEPLGEALAQRGRKRDNNSPSLTFANPSLSTTDL</sequence>
<keyword evidence="6 9" id="KW-0472">Membrane</keyword>
<evidence type="ECO:0000256" key="10">
    <source>
        <dbReference type="SAM" id="SignalP"/>
    </source>
</evidence>
<feature type="region of interest" description="Disordered" evidence="8">
    <location>
        <begin position="1287"/>
        <end position="1312"/>
    </location>
</feature>
<accession>A0ABM3ERU8</accession>
<organism evidence="12 14">
    <name type="scientific">Salmo salar</name>
    <name type="common">Atlantic salmon</name>
    <dbReference type="NCBI Taxonomy" id="8030"/>
    <lineage>
        <taxon>Eukaryota</taxon>
        <taxon>Metazoa</taxon>
        <taxon>Chordata</taxon>
        <taxon>Craniata</taxon>
        <taxon>Vertebrata</taxon>
        <taxon>Euteleostomi</taxon>
        <taxon>Actinopterygii</taxon>
        <taxon>Neopterygii</taxon>
        <taxon>Teleostei</taxon>
        <taxon>Protacanthopterygii</taxon>
        <taxon>Salmoniformes</taxon>
        <taxon>Salmonidae</taxon>
        <taxon>Salmoninae</taxon>
        <taxon>Salmo</taxon>
    </lineage>
</organism>
<dbReference type="PROSITE" id="PS00232">
    <property type="entry name" value="CADHERIN_1"/>
    <property type="match status" value="4"/>
</dbReference>
<dbReference type="Pfam" id="PF00028">
    <property type="entry name" value="Cadherin"/>
    <property type="match status" value="6"/>
</dbReference>
<feature type="compositionally biased region" description="Polar residues" evidence="8">
    <location>
        <begin position="1296"/>
        <end position="1312"/>
    </location>
</feature>
<evidence type="ECO:0000313" key="14">
    <source>
        <dbReference type="RefSeq" id="XP_045573778.1"/>
    </source>
</evidence>
<dbReference type="InterPro" id="IPR002126">
    <property type="entry name" value="Cadherin-like_dom"/>
</dbReference>
<comment type="subcellular location">
    <subcellularLocation>
        <location evidence="1">Membrane</location>
    </subcellularLocation>
</comment>
<feature type="domain" description="Cadherin" evidence="11">
    <location>
        <begin position="479"/>
        <end position="583"/>
    </location>
</feature>
<feature type="domain" description="Cadherin" evidence="11">
    <location>
        <begin position="127"/>
        <end position="243"/>
    </location>
</feature>
<keyword evidence="3" id="KW-0677">Repeat</keyword>
<dbReference type="InterPro" id="IPR020894">
    <property type="entry name" value="Cadherin_CS"/>
</dbReference>
<reference evidence="13 14" key="1">
    <citation type="submission" date="2025-05" db="UniProtKB">
        <authorList>
            <consortium name="RefSeq"/>
        </authorList>
    </citation>
    <scope>IDENTIFICATION</scope>
</reference>
<evidence type="ECO:0000313" key="12">
    <source>
        <dbReference type="Proteomes" id="UP001652741"/>
    </source>
</evidence>
<feature type="signal peptide" evidence="10">
    <location>
        <begin position="1"/>
        <end position="19"/>
    </location>
</feature>
<feature type="domain" description="Cadherin" evidence="11">
    <location>
        <begin position="691"/>
        <end position="802"/>
    </location>
</feature>
<dbReference type="GeneID" id="106604110"/>
<dbReference type="PANTHER" id="PTHR24026:SF133">
    <property type="entry name" value="CADHERIN-RELATED FAMILY MEMBER 2"/>
    <property type="match status" value="1"/>
</dbReference>
<evidence type="ECO:0000256" key="9">
    <source>
        <dbReference type="SAM" id="Phobius"/>
    </source>
</evidence>
<evidence type="ECO:0000256" key="8">
    <source>
        <dbReference type="SAM" id="MobiDB-lite"/>
    </source>
</evidence>
<dbReference type="RefSeq" id="XP_045573778.1">
    <property type="nucleotide sequence ID" value="XM_045717822.1"/>
</dbReference>
<evidence type="ECO:0000256" key="4">
    <source>
        <dbReference type="ARBA" id="ARBA00022837"/>
    </source>
</evidence>
<dbReference type="PANTHER" id="PTHR24026">
    <property type="entry name" value="FAT ATYPICAL CADHERIN-RELATED"/>
    <property type="match status" value="1"/>
</dbReference>
<feature type="domain" description="Cadherin" evidence="11">
    <location>
        <begin position="923"/>
        <end position="1046"/>
    </location>
</feature>
<evidence type="ECO:0000259" key="11">
    <source>
        <dbReference type="PROSITE" id="PS50268"/>
    </source>
</evidence>